<evidence type="ECO:0000256" key="7">
    <source>
        <dbReference type="SAM" id="SignalP"/>
    </source>
</evidence>
<proteinExistence type="inferred from homology"/>
<evidence type="ECO:0000256" key="3">
    <source>
        <dbReference type="ARBA" id="ARBA00022670"/>
    </source>
</evidence>
<keyword evidence="6" id="KW-1015">Disulfide bond</keyword>
<name>A0AAW2G9U8_9HYME</name>
<dbReference type="InterPro" id="IPR033116">
    <property type="entry name" value="TRYPSIN_SER"/>
</dbReference>
<keyword evidence="4" id="KW-0378">Hydrolase</keyword>
<dbReference type="EMBL" id="JADYXP020000005">
    <property type="protein sequence ID" value="KAL0124385.1"/>
    <property type="molecule type" value="Genomic_DNA"/>
</dbReference>
<evidence type="ECO:0000313" key="9">
    <source>
        <dbReference type="EMBL" id="KAL0124385.1"/>
    </source>
</evidence>
<dbReference type="PRINTS" id="PR00722">
    <property type="entry name" value="CHYMOTRYPSIN"/>
</dbReference>
<keyword evidence="7" id="KW-0732">Signal</keyword>
<evidence type="ECO:0000313" key="10">
    <source>
        <dbReference type="Proteomes" id="UP001430953"/>
    </source>
</evidence>
<reference evidence="9 10" key="1">
    <citation type="submission" date="2023-03" db="EMBL/GenBank/DDBJ databases">
        <title>High recombination rates correlate with genetic variation in Cardiocondyla obscurior ants.</title>
        <authorList>
            <person name="Errbii M."/>
        </authorList>
    </citation>
    <scope>NUCLEOTIDE SEQUENCE [LARGE SCALE GENOMIC DNA]</scope>
    <source>
        <strain evidence="9">Alpha-2009</strain>
        <tissue evidence="9">Whole body</tissue>
    </source>
</reference>
<comment type="caution">
    <text evidence="9">The sequence shown here is derived from an EMBL/GenBank/DDBJ whole genome shotgun (WGS) entry which is preliminary data.</text>
</comment>
<evidence type="ECO:0000256" key="6">
    <source>
        <dbReference type="ARBA" id="ARBA00023157"/>
    </source>
</evidence>
<dbReference type="InterPro" id="IPR001254">
    <property type="entry name" value="Trypsin_dom"/>
</dbReference>
<dbReference type="SUPFAM" id="SSF50494">
    <property type="entry name" value="Trypsin-like serine proteases"/>
    <property type="match status" value="1"/>
</dbReference>
<evidence type="ECO:0000256" key="2">
    <source>
        <dbReference type="ARBA" id="ARBA00007664"/>
    </source>
</evidence>
<dbReference type="GO" id="GO:0006508">
    <property type="term" value="P:proteolysis"/>
    <property type="evidence" value="ECO:0007669"/>
    <property type="project" value="UniProtKB-KW"/>
</dbReference>
<dbReference type="PROSITE" id="PS00135">
    <property type="entry name" value="TRYPSIN_SER"/>
    <property type="match status" value="1"/>
</dbReference>
<gene>
    <name evidence="9" type="ORF">PUN28_006308</name>
</gene>
<evidence type="ECO:0000256" key="1">
    <source>
        <dbReference type="ARBA" id="ARBA00004239"/>
    </source>
</evidence>
<dbReference type="InterPro" id="IPR009003">
    <property type="entry name" value="Peptidase_S1_PA"/>
</dbReference>
<feature type="signal peptide" evidence="7">
    <location>
        <begin position="1"/>
        <end position="18"/>
    </location>
</feature>
<dbReference type="InterPro" id="IPR001314">
    <property type="entry name" value="Peptidase_S1A"/>
</dbReference>
<dbReference type="Pfam" id="PF00089">
    <property type="entry name" value="Trypsin"/>
    <property type="match status" value="1"/>
</dbReference>
<comment type="similarity">
    <text evidence="2">Belongs to the peptidase S1 family.</text>
</comment>
<evidence type="ECO:0000256" key="5">
    <source>
        <dbReference type="ARBA" id="ARBA00022825"/>
    </source>
</evidence>
<dbReference type="Gene3D" id="2.40.10.10">
    <property type="entry name" value="Trypsin-like serine proteases"/>
    <property type="match status" value="2"/>
</dbReference>
<protein>
    <recommendedName>
        <fullName evidence="8">Peptidase S1 domain-containing protein</fullName>
    </recommendedName>
</protein>
<keyword evidence="10" id="KW-1185">Reference proteome</keyword>
<keyword evidence="3" id="KW-0645">Protease</keyword>
<evidence type="ECO:0000256" key="4">
    <source>
        <dbReference type="ARBA" id="ARBA00022801"/>
    </source>
</evidence>
<accession>A0AAW2G9U8</accession>
<dbReference type="GO" id="GO:0005576">
    <property type="term" value="C:extracellular region"/>
    <property type="evidence" value="ECO:0007669"/>
    <property type="project" value="UniProtKB-SubCell"/>
</dbReference>
<dbReference type="Proteomes" id="UP001430953">
    <property type="component" value="Unassembled WGS sequence"/>
</dbReference>
<dbReference type="InterPro" id="IPR050430">
    <property type="entry name" value="Peptidase_S1"/>
</dbReference>
<comment type="subcellular location">
    <subcellularLocation>
        <location evidence="1">Secreted</location>
        <location evidence="1">Extracellular space</location>
    </subcellularLocation>
</comment>
<organism evidence="9 10">
    <name type="scientific">Cardiocondyla obscurior</name>
    <dbReference type="NCBI Taxonomy" id="286306"/>
    <lineage>
        <taxon>Eukaryota</taxon>
        <taxon>Metazoa</taxon>
        <taxon>Ecdysozoa</taxon>
        <taxon>Arthropoda</taxon>
        <taxon>Hexapoda</taxon>
        <taxon>Insecta</taxon>
        <taxon>Pterygota</taxon>
        <taxon>Neoptera</taxon>
        <taxon>Endopterygota</taxon>
        <taxon>Hymenoptera</taxon>
        <taxon>Apocrita</taxon>
        <taxon>Aculeata</taxon>
        <taxon>Formicoidea</taxon>
        <taxon>Formicidae</taxon>
        <taxon>Myrmicinae</taxon>
        <taxon>Cardiocondyla</taxon>
    </lineage>
</organism>
<dbReference type="SMART" id="SM00020">
    <property type="entry name" value="Tryp_SPc"/>
    <property type="match status" value="1"/>
</dbReference>
<keyword evidence="5" id="KW-0720">Serine protease</keyword>
<dbReference type="AlphaFoldDB" id="A0AAW2G9U8"/>
<dbReference type="PROSITE" id="PS50240">
    <property type="entry name" value="TRYPSIN_DOM"/>
    <property type="match status" value="1"/>
</dbReference>
<dbReference type="PANTHER" id="PTHR24276">
    <property type="entry name" value="POLYSERASE-RELATED"/>
    <property type="match status" value="1"/>
</dbReference>
<dbReference type="CDD" id="cd00190">
    <property type="entry name" value="Tryp_SPc"/>
    <property type="match status" value="1"/>
</dbReference>
<dbReference type="InterPro" id="IPR043504">
    <property type="entry name" value="Peptidase_S1_PA_chymotrypsin"/>
</dbReference>
<feature type="chain" id="PRO_5043699621" description="Peptidase S1 domain-containing protein" evidence="7">
    <location>
        <begin position="19"/>
        <end position="254"/>
    </location>
</feature>
<feature type="domain" description="Peptidase S1" evidence="8">
    <location>
        <begin position="24"/>
        <end position="252"/>
    </location>
</feature>
<dbReference type="FunFam" id="2.40.10.10:FF:000036">
    <property type="entry name" value="Trypsin beta"/>
    <property type="match status" value="1"/>
</dbReference>
<sequence length="254" mass="27827">MNAVTSVIIAFLALTTYGLPSPQIRGGTDALDGAFPYQVSLRTDPADPINTHFCGGAIISERYVITCAHCIEPFREQLDDLYVAVGSNYLDGNNTDIYKVMELIIHAGYNELMHLNDIGLIITFGSINFNSNVQPIALPTADRNYENYPLLVSGWGSLELNEPNANRLQEMIVKGYSHKLCSRVYGNIKNTHLCTFTNINKGMCDGDSGGPLVADGVLVGLMSYSYTACNTGGLDVSTRVISYRPWIEHYTGIL</sequence>
<evidence type="ECO:0000259" key="8">
    <source>
        <dbReference type="PROSITE" id="PS50240"/>
    </source>
</evidence>
<dbReference type="GO" id="GO:0004252">
    <property type="term" value="F:serine-type endopeptidase activity"/>
    <property type="evidence" value="ECO:0007669"/>
    <property type="project" value="InterPro"/>
</dbReference>
<dbReference type="PANTHER" id="PTHR24276:SF98">
    <property type="entry name" value="FI18310P1-RELATED"/>
    <property type="match status" value="1"/>
</dbReference>